<dbReference type="Pfam" id="PF00909">
    <property type="entry name" value="Ammonium_transp"/>
    <property type="match status" value="1"/>
</dbReference>
<reference evidence="11" key="1">
    <citation type="submission" date="2021-02" db="EMBL/GenBank/DDBJ databases">
        <title>Sulfurospirillum tamanensis sp. nov.</title>
        <authorList>
            <person name="Merkel A.Y."/>
        </authorList>
    </citation>
    <scope>NUCLEOTIDE SEQUENCE [LARGE SCALE GENOMIC DNA]</scope>
    <source>
        <strain evidence="11">T05b</strain>
    </source>
</reference>
<keyword evidence="3 8" id="KW-0813">Transport</keyword>
<feature type="transmembrane region" description="Helical" evidence="8">
    <location>
        <begin position="6"/>
        <end position="26"/>
    </location>
</feature>
<dbReference type="EMBL" id="JAFHKK010000030">
    <property type="protein sequence ID" value="MBN2965290.1"/>
    <property type="molecule type" value="Genomic_DNA"/>
</dbReference>
<feature type="transmembrane region" description="Helical" evidence="8">
    <location>
        <begin position="340"/>
        <end position="364"/>
    </location>
</feature>
<dbReference type="PANTHER" id="PTHR11730">
    <property type="entry name" value="AMMONIUM TRANSPORTER"/>
    <property type="match status" value="1"/>
</dbReference>
<evidence type="ECO:0000313" key="10">
    <source>
        <dbReference type="EMBL" id="MBN2965290.1"/>
    </source>
</evidence>
<keyword evidence="5 8" id="KW-1133">Transmembrane helix</keyword>
<comment type="subcellular location">
    <subcellularLocation>
        <location evidence="8">Cell membrane</location>
        <topology evidence="8">Multi-pass membrane protein</topology>
    </subcellularLocation>
    <subcellularLocation>
        <location evidence="1">Membrane</location>
        <topology evidence="1">Multi-pass membrane protein</topology>
    </subcellularLocation>
</comment>
<dbReference type="InterPro" id="IPR024041">
    <property type="entry name" value="NH4_transpt_AmtB-like_dom"/>
</dbReference>
<dbReference type="PROSITE" id="PS01219">
    <property type="entry name" value="AMMONIUM_TRANSP"/>
    <property type="match status" value="1"/>
</dbReference>
<keyword evidence="7 8" id="KW-0924">Ammonia transport</keyword>
<evidence type="ECO:0000256" key="3">
    <source>
        <dbReference type="ARBA" id="ARBA00022448"/>
    </source>
</evidence>
<dbReference type="SUPFAM" id="SSF55073">
    <property type="entry name" value="Nucleotide cyclase"/>
    <property type="match status" value="1"/>
</dbReference>
<sequence>MESTNLLWVVISAFLVFQMQLGFALIETGMVRVKNTINVAMKNLIDTVFGLMFFWLIGYGLMFGSDFSGLIGTDRFMIDGSNLNENGLFFFQAMFATTAATIISGAVAERIKFNAYIIVTIVVTAFIYPLFGHWAWSENGWLKELGFRDFAGSTVVHSVGAWIGLAGAIVLGPRLGKFKHAQIKYFAPSNHNFIVFGVFVLFFAWFGFNAGSLLRFDPRVTSILLNTTLGAAFGGFGGWFISLIYKEKVSVEIFAFGVIAGLVGVTAGCDQFDAKTSAFVGFVSVFVMHFFDLILLKKFKVDDPLSVVGVHGFAGAWGTLAVGIFATLPKDMSRLEFVTVQLIGIASAFGFAFALGLMLFGILAKYNFLRVQKRHEVIGLNVSEHNAKLPWVDTIESIIKIMKTGDIKHKIHEERGTEIGLVAKFFNYLLEIMRQKQIDLQNSNIQLRSKAEIDPLTQTFNRRALLERLKNKNLFHANYSVIMIDIDNFKHVNDTHGHGVGDMVLKELAQIVKTLIRDKDVFARWGGEEFVILANTKEIVEVEKIAEKVRQKVESASFSTVGTITASFGISNPKNPTESFETILEHADKALYQAKKSGKNRVHSW</sequence>
<feature type="transmembrane region" description="Helical" evidence="8">
    <location>
        <begin position="308"/>
        <end position="328"/>
    </location>
</feature>
<evidence type="ECO:0000256" key="6">
    <source>
        <dbReference type="ARBA" id="ARBA00023136"/>
    </source>
</evidence>
<feature type="transmembrane region" description="Helical" evidence="8">
    <location>
        <begin position="155"/>
        <end position="172"/>
    </location>
</feature>
<dbReference type="InterPro" id="IPR018047">
    <property type="entry name" value="Ammonium_transpt_CS"/>
</dbReference>
<dbReference type="InterPro" id="IPR001905">
    <property type="entry name" value="Ammonium_transpt"/>
</dbReference>
<evidence type="ECO:0000256" key="4">
    <source>
        <dbReference type="ARBA" id="ARBA00022692"/>
    </source>
</evidence>
<dbReference type="PANTHER" id="PTHR11730:SF6">
    <property type="entry name" value="AMMONIUM TRANSPORTER"/>
    <property type="match status" value="1"/>
</dbReference>
<keyword evidence="11" id="KW-1185">Reference proteome</keyword>
<feature type="transmembrane region" description="Helical" evidence="8">
    <location>
        <begin position="115"/>
        <end position="135"/>
    </location>
</feature>
<evidence type="ECO:0000256" key="5">
    <source>
        <dbReference type="ARBA" id="ARBA00022989"/>
    </source>
</evidence>
<feature type="transmembrane region" description="Helical" evidence="8">
    <location>
        <begin position="279"/>
        <end position="296"/>
    </location>
</feature>
<reference evidence="10 11" key="2">
    <citation type="submission" date="2021-02" db="EMBL/GenBank/DDBJ databases">
        <title>Sulfurospirillum tamanensis sp. nov.</title>
        <authorList>
            <person name="Frolova A."/>
            <person name="Merkel A."/>
            <person name="Slobodkin A."/>
        </authorList>
    </citation>
    <scope>NUCLEOTIDE SEQUENCE [LARGE SCALE GENOMIC DNA]</scope>
    <source>
        <strain evidence="10 11">T05b</strain>
    </source>
</reference>
<keyword evidence="4 8" id="KW-0812">Transmembrane</keyword>
<dbReference type="InterPro" id="IPR029787">
    <property type="entry name" value="Nucleotide_cyclase"/>
</dbReference>
<dbReference type="SMART" id="SM00267">
    <property type="entry name" value="GGDEF"/>
    <property type="match status" value="1"/>
</dbReference>
<feature type="domain" description="GGDEF" evidence="9">
    <location>
        <begin position="477"/>
        <end position="605"/>
    </location>
</feature>
<evidence type="ECO:0000256" key="2">
    <source>
        <dbReference type="ARBA" id="ARBA00005887"/>
    </source>
</evidence>
<protein>
    <recommendedName>
        <fullName evidence="8">Ammonium transporter</fullName>
    </recommendedName>
</protein>
<dbReference type="CDD" id="cd01949">
    <property type="entry name" value="GGDEF"/>
    <property type="match status" value="1"/>
</dbReference>
<gene>
    <name evidence="10" type="primary">amt</name>
    <name evidence="10" type="ORF">JWV37_10895</name>
</gene>
<evidence type="ECO:0000256" key="8">
    <source>
        <dbReference type="RuleBase" id="RU362002"/>
    </source>
</evidence>
<accession>A0ABS2WUH1</accession>
<proteinExistence type="inferred from homology"/>
<feature type="transmembrane region" description="Helical" evidence="8">
    <location>
        <begin position="193"/>
        <end position="211"/>
    </location>
</feature>
<feature type="transmembrane region" description="Helical" evidence="8">
    <location>
        <begin position="223"/>
        <end position="242"/>
    </location>
</feature>
<evidence type="ECO:0000259" key="9">
    <source>
        <dbReference type="PROSITE" id="PS50887"/>
    </source>
</evidence>
<dbReference type="PROSITE" id="PS50887">
    <property type="entry name" value="GGDEF"/>
    <property type="match status" value="1"/>
</dbReference>
<dbReference type="InterPro" id="IPR029020">
    <property type="entry name" value="Ammonium/urea_transptr"/>
</dbReference>
<dbReference type="Pfam" id="PF00990">
    <property type="entry name" value="GGDEF"/>
    <property type="match status" value="1"/>
</dbReference>
<dbReference type="Gene3D" id="3.30.70.270">
    <property type="match status" value="1"/>
</dbReference>
<keyword evidence="6 8" id="KW-0472">Membrane</keyword>
<feature type="transmembrane region" description="Helical" evidence="8">
    <location>
        <begin position="249"/>
        <end position="267"/>
    </location>
</feature>
<dbReference type="NCBIfam" id="TIGR00836">
    <property type="entry name" value="amt"/>
    <property type="match status" value="1"/>
</dbReference>
<feature type="transmembrane region" description="Helical" evidence="8">
    <location>
        <begin position="47"/>
        <end position="67"/>
    </location>
</feature>
<evidence type="ECO:0000256" key="1">
    <source>
        <dbReference type="ARBA" id="ARBA00004141"/>
    </source>
</evidence>
<comment type="caution">
    <text evidence="10">The sequence shown here is derived from an EMBL/GenBank/DDBJ whole genome shotgun (WGS) entry which is preliminary data.</text>
</comment>
<organism evidence="10 11">
    <name type="scientific">Sulfurospirillum tamanense</name>
    <dbReference type="NCBI Taxonomy" id="2813362"/>
    <lineage>
        <taxon>Bacteria</taxon>
        <taxon>Pseudomonadati</taxon>
        <taxon>Campylobacterota</taxon>
        <taxon>Epsilonproteobacteria</taxon>
        <taxon>Campylobacterales</taxon>
        <taxon>Sulfurospirillaceae</taxon>
        <taxon>Sulfurospirillum</taxon>
    </lineage>
</organism>
<dbReference type="NCBIfam" id="TIGR00254">
    <property type="entry name" value="GGDEF"/>
    <property type="match status" value="1"/>
</dbReference>
<dbReference type="Proteomes" id="UP000703590">
    <property type="component" value="Unassembled WGS sequence"/>
</dbReference>
<evidence type="ECO:0000313" key="11">
    <source>
        <dbReference type="Proteomes" id="UP000703590"/>
    </source>
</evidence>
<dbReference type="Gene3D" id="1.10.3430.10">
    <property type="entry name" value="Ammonium transporter AmtB like domains"/>
    <property type="match status" value="1"/>
</dbReference>
<dbReference type="InterPro" id="IPR000160">
    <property type="entry name" value="GGDEF_dom"/>
</dbReference>
<dbReference type="SUPFAM" id="SSF111352">
    <property type="entry name" value="Ammonium transporter"/>
    <property type="match status" value="1"/>
</dbReference>
<feature type="transmembrane region" description="Helical" evidence="8">
    <location>
        <begin position="87"/>
        <end position="108"/>
    </location>
</feature>
<name>A0ABS2WUH1_9BACT</name>
<dbReference type="InterPro" id="IPR043128">
    <property type="entry name" value="Rev_trsase/Diguanyl_cyclase"/>
</dbReference>
<comment type="similarity">
    <text evidence="2 8">Belongs to the ammonia transporter channel (TC 1.A.11.2) family.</text>
</comment>
<evidence type="ECO:0000256" key="7">
    <source>
        <dbReference type="ARBA" id="ARBA00023177"/>
    </source>
</evidence>